<dbReference type="InterPro" id="IPR021864">
    <property type="entry name" value="DUF3475"/>
</dbReference>
<evidence type="ECO:0000313" key="2">
    <source>
        <dbReference type="EMBL" id="KAH0467397.1"/>
    </source>
</evidence>
<dbReference type="PANTHER" id="PTHR31371:SF20">
    <property type="entry name" value="OS12G0146500 PROTEIN"/>
    <property type="match status" value="1"/>
</dbReference>
<dbReference type="GO" id="GO:0045927">
    <property type="term" value="P:positive regulation of growth"/>
    <property type="evidence" value="ECO:0007669"/>
    <property type="project" value="InterPro"/>
</dbReference>
<proteinExistence type="predicted"/>
<evidence type="ECO:0000259" key="1">
    <source>
        <dbReference type="Pfam" id="PF11961"/>
    </source>
</evidence>
<dbReference type="AlphaFoldDB" id="A0AAV7HEU4"/>
<feature type="domain" description="DUF3475" evidence="1">
    <location>
        <begin position="1"/>
        <end position="47"/>
    </location>
</feature>
<accession>A0AAV7HEU4</accession>
<dbReference type="Pfam" id="PF11961">
    <property type="entry name" value="DUF3475"/>
    <property type="match status" value="1"/>
</dbReference>
<comment type="caution">
    <text evidence="2">The sequence shown here is derived from an EMBL/GenBank/DDBJ whole genome shotgun (WGS) entry which is preliminary data.</text>
</comment>
<organism evidence="2 3">
    <name type="scientific">Dendrobium chrysotoxum</name>
    <name type="common">Orchid</name>
    <dbReference type="NCBI Taxonomy" id="161865"/>
    <lineage>
        <taxon>Eukaryota</taxon>
        <taxon>Viridiplantae</taxon>
        <taxon>Streptophyta</taxon>
        <taxon>Embryophyta</taxon>
        <taxon>Tracheophyta</taxon>
        <taxon>Spermatophyta</taxon>
        <taxon>Magnoliopsida</taxon>
        <taxon>Liliopsida</taxon>
        <taxon>Asparagales</taxon>
        <taxon>Orchidaceae</taxon>
        <taxon>Epidendroideae</taxon>
        <taxon>Malaxideae</taxon>
        <taxon>Dendrobiinae</taxon>
        <taxon>Dendrobium</taxon>
    </lineage>
</organism>
<dbReference type="Proteomes" id="UP000775213">
    <property type="component" value="Unassembled WGS sequence"/>
</dbReference>
<protein>
    <recommendedName>
        <fullName evidence="1">DUF3475 domain-containing protein</fullName>
    </recommendedName>
</protein>
<gene>
    <name evidence="2" type="ORF">IEQ34_004635</name>
</gene>
<name>A0AAV7HEU4_DENCH</name>
<dbReference type="PANTHER" id="PTHR31371">
    <property type="entry name" value="BNAC09G50660D PROTEIN"/>
    <property type="match status" value="1"/>
</dbReference>
<dbReference type="EMBL" id="JAGFBR010000005">
    <property type="protein sequence ID" value="KAH0467397.1"/>
    <property type="molecule type" value="Genomic_DNA"/>
</dbReference>
<reference evidence="2 3" key="1">
    <citation type="journal article" date="2021" name="Hortic Res">
        <title>Chromosome-scale assembly of the Dendrobium chrysotoxum genome enhances the understanding of orchid evolution.</title>
        <authorList>
            <person name="Zhang Y."/>
            <person name="Zhang G.Q."/>
            <person name="Zhang D."/>
            <person name="Liu X.D."/>
            <person name="Xu X.Y."/>
            <person name="Sun W.H."/>
            <person name="Yu X."/>
            <person name="Zhu X."/>
            <person name="Wang Z.W."/>
            <person name="Zhao X."/>
            <person name="Zhong W.Y."/>
            <person name="Chen H."/>
            <person name="Yin W.L."/>
            <person name="Huang T."/>
            <person name="Niu S.C."/>
            <person name="Liu Z.J."/>
        </authorList>
    </citation>
    <scope>NUCLEOTIDE SEQUENCE [LARGE SCALE GENOMIC DNA]</scope>
    <source>
        <strain evidence="2">Lindl</strain>
    </source>
</reference>
<evidence type="ECO:0000313" key="3">
    <source>
        <dbReference type="Proteomes" id="UP000775213"/>
    </source>
</evidence>
<keyword evidence="3" id="KW-1185">Reference proteome</keyword>
<sequence length="107" mass="12283">MSKAVNLWRSLSQEQIARLREEIMHLEGVRKLVSNDDNFLLGLALAETMDSVDSLAHSVTRLCTRSLRKLERFVAAGANLYQELEILAELEQGLRRIEMNAEIRRCQ</sequence>